<dbReference type="STRING" id="640635.SAMN04489806_0200"/>
<sequence>MLARRIAVTSLSLIAAAALAGCAPESPASTPSPSATSASPMPSPTDTETLTPTPEPSATSTAAEGWTKQALYDACVDYNGAWASENGYDPQQFTWDPYSDAMVGSEGAVWYVSLTGTIRVDSKDVQAEFECAITGKPANPVVKAVER</sequence>
<proteinExistence type="predicted"/>
<gene>
    <name evidence="3" type="ORF">SAMN04489806_0200</name>
</gene>
<organism evidence="3 4">
    <name type="scientific">Paramicrobacterium humi</name>
    <dbReference type="NCBI Taxonomy" id="640635"/>
    <lineage>
        <taxon>Bacteria</taxon>
        <taxon>Bacillati</taxon>
        <taxon>Actinomycetota</taxon>
        <taxon>Actinomycetes</taxon>
        <taxon>Micrococcales</taxon>
        <taxon>Microbacteriaceae</taxon>
        <taxon>Paramicrobacterium</taxon>
    </lineage>
</organism>
<feature type="region of interest" description="Disordered" evidence="1">
    <location>
        <begin position="24"/>
        <end position="63"/>
    </location>
</feature>
<evidence type="ECO:0000313" key="4">
    <source>
        <dbReference type="Proteomes" id="UP000199183"/>
    </source>
</evidence>
<dbReference type="EMBL" id="FNRY01000001">
    <property type="protein sequence ID" value="SEB36752.1"/>
    <property type="molecule type" value="Genomic_DNA"/>
</dbReference>
<evidence type="ECO:0000313" key="3">
    <source>
        <dbReference type="EMBL" id="SEB36752.1"/>
    </source>
</evidence>
<accession>A0A1H4IU47</accession>
<feature type="signal peptide" evidence="2">
    <location>
        <begin position="1"/>
        <end position="20"/>
    </location>
</feature>
<dbReference type="AlphaFoldDB" id="A0A1H4IU47"/>
<reference evidence="3 4" key="1">
    <citation type="submission" date="2016-10" db="EMBL/GenBank/DDBJ databases">
        <authorList>
            <person name="de Groot N.N."/>
        </authorList>
    </citation>
    <scope>NUCLEOTIDE SEQUENCE [LARGE SCALE GENOMIC DNA]</scope>
    <source>
        <strain evidence="3 4">DSM 21799</strain>
    </source>
</reference>
<keyword evidence="2" id="KW-0732">Signal</keyword>
<evidence type="ECO:0000256" key="2">
    <source>
        <dbReference type="SAM" id="SignalP"/>
    </source>
</evidence>
<evidence type="ECO:0000256" key="1">
    <source>
        <dbReference type="SAM" id="MobiDB-lite"/>
    </source>
</evidence>
<keyword evidence="4" id="KW-1185">Reference proteome</keyword>
<dbReference type="PROSITE" id="PS51257">
    <property type="entry name" value="PROKAR_LIPOPROTEIN"/>
    <property type="match status" value="1"/>
</dbReference>
<dbReference type="Proteomes" id="UP000199183">
    <property type="component" value="Unassembled WGS sequence"/>
</dbReference>
<protein>
    <submittedName>
        <fullName evidence="3">Uncharacterized protein</fullName>
    </submittedName>
</protein>
<feature type="chain" id="PRO_5038471033" evidence="2">
    <location>
        <begin position="21"/>
        <end position="147"/>
    </location>
</feature>
<name>A0A1H4IU47_9MICO</name>